<feature type="domain" description="Radical SAM core" evidence="5">
    <location>
        <begin position="63"/>
        <end position="303"/>
    </location>
</feature>
<evidence type="ECO:0000313" key="6">
    <source>
        <dbReference type="EMBL" id="SEW18993.1"/>
    </source>
</evidence>
<dbReference type="PANTHER" id="PTHR43432:SF3">
    <property type="entry name" value="SLR0285 PROTEIN"/>
    <property type="match status" value="1"/>
</dbReference>
<protein>
    <submittedName>
        <fullName evidence="6">DNA repair photolyase</fullName>
    </submittedName>
</protein>
<dbReference type="SUPFAM" id="SSF102114">
    <property type="entry name" value="Radical SAM enzymes"/>
    <property type="match status" value="1"/>
</dbReference>
<dbReference type="Gene3D" id="3.80.30.30">
    <property type="match status" value="1"/>
</dbReference>
<dbReference type="GO" id="GO:0016829">
    <property type="term" value="F:lyase activity"/>
    <property type="evidence" value="ECO:0007669"/>
    <property type="project" value="UniProtKB-KW"/>
</dbReference>
<gene>
    <name evidence="6" type="ORF">SAMN05444851_1995</name>
</gene>
<evidence type="ECO:0000256" key="1">
    <source>
        <dbReference type="ARBA" id="ARBA00022723"/>
    </source>
</evidence>
<proteinExistence type="predicted"/>
<dbReference type="PANTHER" id="PTHR43432">
    <property type="entry name" value="SLR0285 PROTEIN"/>
    <property type="match status" value="1"/>
</dbReference>
<evidence type="ECO:0000256" key="3">
    <source>
        <dbReference type="ARBA" id="ARBA00023014"/>
    </source>
</evidence>
<dbReference type="GO" id="GO:0046872">
    <property type="term" value="F:metal ion binding"/>
    <property type="evidence" value="ECO:0007669"/>
    <property type="project" value="UniProtKB-KW"/>
</dbReference>
<name>A0A1I0PX42_9RHOB</name>
<dbReference type="Pfam" id="PF04055">
    <property type="entry name" value="Radical_SAM"/>
    <property type="match status" value="1"/>
</dbReference>
<dbReference type="AlphaFoldDB" id="A0A1I0PX42"/>
<keyword evidence="6" id="KW-0456">Lyase</keyword>
<dbReference type="EMBL" id="FOJB01000001">
    <property type="protein sequence ID" value="SEW18993.1"/>
    <property type="molecule type" value="Genomic_DNA"/>
</dbReference>
<keyword evidence="2" id="KW-0408">Iron</keyword>
<dbReference type="RefSeq" id="WP_091430297.1">
    <property type="nucleotide sequence ID" value="NZ_FOJB01000001.1"/>
</dbReference>
<evidence type="ECO:0000256" key="2">
    <source>
        <dbReference type="ARBA" id="ARBA00023004"/>
    </source>
</evidence>
<evidence type="ECO:0000256" key="4">
    <source>
        <dbReference type="SAM" id="MobiDB-lite"/>
    </source>
</evidence>
<accession>A0A1I0PX42</accession>
<dbReference type="GO" id="GO:0051536">
    <property type="term" value="F:iron-sulfur cluster binding"/>
    <property type="evidence" value="ECO:0007669"/>
    <property type="project" value="UniProtKB-KW"/>
</dbReference>
<keyword evidence="7" id="KW-1185">Reference proteome</keyword>
<dbReference type="Proteomes" id="UP000199650">
    <property type="component" value="Unassembled WGS sequence"/>
</dbReference>
<sequence length="361" mass="40388">MVSDGDNKIRAEARRGRGAVSNDTGRFEPYQRVGVDDGWQQEVPRTIQTHVAIENPRSVITRNTSPDISFDRSINPYRGCEHGCIYCFARPTHAYLGYSAGLDFETHLIARPNAPRQLEQELSRRRYDVAPIAIGTNTDPYQPIEARYRIMRGVLEVLSRFRHPVTIVTKGTLIERDIDLLAELAQAGLTHVGVSVTTMDAALSRKMEPRVPSPKRRLQMIERLSAAGIPVRVMVAPVVPGLTDHELEAILSAAKDAGAGAASYILLRLPGEVSELFQDWLTEQVPDRAARVMGRMREMRGGDDYDSEFGSRMVGKGTFSDLLRCRFDIARRRLDLSKDLQKLRCDLFSVPPKAGDQLSLF</sequence>
<dbReference type="InterPro" id="IPR058240">
    <property type="entry name" value="rSAM_sf"/>
</dbReference>
<dbReference type="InterPro" id="IPR007197">
    <property type="entry name" value="rSAM"/>
</dbReference>
<dbReference type="InterPro" id="IPR006638">
    <property type="entry name" value="Elp3/MiaA/NifB-like_rSAM"/>
</dbReference>
<dbReference type="OrthoDB" id="9785699at2"/>
<dbReference type="PROSITE" id="PS51918">
    <property type="entry name" value="RADICAL_SAM"/>
    <property type="match status" value="1"/>
</dbReference>
<feature type="region of interest" description="Disordered" evidence="4">
    <location>
        <begin position="1"/>
        <end position="30"/>
    </location>
</feature>
<dbReference type="CDD" id="cd01335">
    <property type="entry name" value="Radical_SAM"/>
    <property type="match status" value="1"/>
</dbReference>
<keyword evidence="1" id="KW-0479">Metal-binding</keyword>
<reference evidence="6 7" key="1">
    <citation type="submission" date="2016-10" db="EMBL/GenBank/DDBJ databases">
        <authorList>
            <person name="de Groot N.N."/>
        </authorList>
    </citation>
    <scope>NUCLEOTIDE SEQUENCE [LARGE SCALE GENOMIC DNA]</scope>
    <source>
        <strain evidence="6 7">DSM 29439</strain>
    </source>
</reference>
<dbReference type="SMART" id="SM00729">
    <property type="entry name" value="Elp3"/>
    <property type="match status" value="1"/>
</dbReference>
<organism evidence="6 7">
    <name type="scientific">Aliiroseovarius sediminilitoris</name>
    <dbReference type="NCBI Taxonomy" id="1173584"/>
    <lineage>
        <taxon>Bacteria</taxon>
        <taxon>Pseudomonadati</taxon>
        <taxon>Pseudomonadota</taxon>
        <taxon>Alphaproteobacteria</taxon>
        <taxon>Rhodobacterales</taxon>
        <taxon>Paracoccaceae</taxon>
        <taxon>Aliiroseovarius</taxon>
    </lineage>
</organism>
<evidence type="ECO:0000259" key="5">
    <source>
        <dbReference type="PROSITE" id="PS51918"/>
    </source>
</evidence>
<dbReference type="STRING" id="1173584.SAMN05444851_1995"/>
<evidence type="ECO:0000313" key="7">
    <source>
        <dbReference type="Proteomes" id="UP000199650"/>
    </source>
</evidence>
<dbReference type="NCBIfam" id="NF033668">
    <property type="entry name" value="rSAM_PA0069"/>
    <property type="match status" value="1"/>
</dbReference>
<dbReference type="SFLD" id="SFLDG01084">
    <property type="entry name" value="Uncharacterised_Radical_SAM_Su"/>
    <property type="match status" value="1"/>
</dbReference>
<feature type="compositionally biased region" description="Basic and acidic residues" evidence="4">
    <location>
        <begin position="1"/>
        <end position="15"/>
    </location>
</feature>
<dbReference type="InterPro" id="IPR040086">
    <property type="entry name" value="MJ0683-like"/>
</dbReference>
<keyword evidence="3" id="KW-0411">Iron-sulfur</keyword>
<dbReference type="SFLD" id="SFLDS00029">
    <property type="entry name" value="Radical_SAM"/>
    <property type="match status" value="1"/>
</dbReference>